<dbReference type="InterPro" id="IPR000270">
    <property type="entry name" value="PB1_dom"/>
</dbReference>
<dbReference type="Proteomes" id="UP000014680">
    <property type="component" value="Unassembled WGS sequence"/>
</dbReference>
<dbReference type="OrthoDB" id="1594986at2759"/>
<dbReference type="RefSeq" id="XP_004261170.1">
    <property type="nucleotide sequence ID" value="XM_004261122.1"/>
</dbReference>
<protein>
    <recommendedName>
        <fullName evidence="1">PB1 domain-containing protein</fullName>
    </recommendedName>
</protein>
<feature type="domain" description="PB1" evidence="1">
    <location>
        <begin position="1"/>
        <end position="83"/>
    </location>
</feature>
<dbReference type="EMBL" id="KB206215">
    <property type="protein sequence ID" value="ELP94399.1"/>
    <property type="molecule type" value="Genomic_DNA"/>
</dbReference>
<dbReference type="CDD" id="cd05992">
    <property type="entry name" value="PB1"/>
    <property type="match status" value="1"/>
</dbReference>
<keyword evidence="3" id="KW-1185">Reference proteome</keyword>
<gene>
    <name evidence="2" type="ORF">EIN_046420</name>
</gene>
<dbReference type="GeneID" id="14893382"/>
<dbReference type="PROSITE" id="PS51745">
    <property type="entry name" value="PB1"/>
    <property type="match status" value="1"/>
</dbReference>
<dbReference type="SUPFAM" id="SSF54277">
    <property type="entry name" value="CAD &amp; PB1 domains"/>
    <property type="match status" value="1"/>
</dbReference>
<reference evidence="2 3" key="1">
    <citation type="submission" date="2012-10" db="EMBL/GenBank/DDBJ databases">
        <authorList>
            <person name="Zafar N."/>
            <person name="Inman J."/>
            <person name="Hall N."/>
            <person name="Lorenzi H."/>
            <person name="Caler E."/>
        </authorList>
    </citation>
    <scope>NUCLEOTIDE SEQUENCE [LARGE SCALE GENOMIC DNA]</scope>
    <source>
        <strain evidence="2 3">IP1</strain>
    </source>
</reference>
<proteinExistence type="predicted"/>
<dbReference type="KEGG" id="eiv:EIN_046420"/>
<dbReference type="Gene3D" id="3.10.20.90">
    <property type="entry name" value="Phosphatidylinositol 3-kinase Catalytic Subunit, Chain A, domain 1"/>
    <property type="match status" value="1"/>
</dbReference>
<dbReference type="VEuPathDB" id="AmoebaDB:EIN_046420"/>
<dbReference type="Pfam" id="PF00564">
    <property type="entry name" value="PB1"/>
    <property type="match status" value="1"/>
</dbReference>
<organism evidence="2 3">
    <name type="scientific">Entamoeba invadens IP1</name>
    <dbReference type="NCBI Taxonomy" id="370355"/>
    <lineage>
        <taxon>Eukaryota</taxon>
        <taxon>Amoebozoa</taxon>
        <taxon>Evosea</taxon>
        <taxon>Archamoebae</taxon>
        <taxon>Mastigamoebida</taxon>
        <taxon>Entamoebidae</taxon>
        <taxon>Entamoeba</taxon>
    </lineage>
</organism>
<dbReference type="InterPro" id="IPR053793">
    <property type="entry name" value="PB1-like"/>
</dbReference>
<dbReference type="OMA" id="SSNEEWD"/>
<dbReference type="SMART" id="SM00666">
    <property type="entry name" value="PB1"/>
    <property type="match status" value="1"/>
</dbReference>
<evidence type="ECO:0000313" key="3">
    <source>
        <dbReference type="Proteomes" id="UP000014680"/>
    </source>
</evidence>
<accession>A0A0A1UD85</accession>
<dbReference type="AlphaFoldDB" id="A0A0A1UD85"/>
<name>A0A0A1UD85_ENTIV</name>
<evidence type="ECO:0000259" key="1">
    <source>
        <dbReference type="PROSITE" id="PS51745"/>
    </source>
</evidence>
<sequence length="162" mass="18591">MVLFKLEYMNDIRVVDLSTLDLNSLYTAFQNKFNLTNMRLRPRFLLKYLDAEGDWVTLCDDDDLVLALKQANKYTLRLKLVDSYQTANSSSNEEWDLRPIFAQLMNTPSIQNNISKMVENILLTTNQVVEVRTKPGEVKMPDNFTAHITETLPALGDDDGLL</sequence>
<evidence type="ECO:0000313" key="2">
    <source>
        <dbReference type="EMBL" id="ELP94399.1"/>
    </source>
</evidence>